<dbReference type="RefSeq" id="WP_139038704.1">
    <property type="nucleotide sequence ID" value="NZ_VDDA01000017.1"/>
</dbReference>
<reference evidence="1 2" key="1">
    <citation type="submission" date="2019-06" db="EMBL/GenBank/DDBJ databases">
        <title>Genome of Methylobacterium sp. 17Sr1-39.</title>
        <authorList>
            <person name="Seo T."/>
        </authorList>
    </citation>
    <scope>NUCLEOTIDE SEQUENCE [LARGE SCALE GENOMIC DNA]</scope>
    <source>
        <strain evidence="1 2">17Sr1-39</strain>
    </source>
</reference>
<dbReference type="AlphaFoldDB" id="A0A5C4LC75"/>
<organism evidence="1 2">
    <name type="scientific">Methylobacterium terricola</name>
    <dbReference type="NCBI Taxonomy" id="2583531"/>
    <lineage>
        <taxon>Bacteria</taxon>
        <taxon>Pseudomonadati</taxon>
        <taxon>Pseudomonadota</taxon>
        <taxon>Alphaproteobacteria</taxon>
        <taxon>Hyphomicrobiales</taxon>
        <taxon>Methylobacteriaceae</taxon>
        <taxon>Methylobacterium</taxon>
    </lineage>
</organism>
<gene>
    <name evidence="1" type="ORF">FF100_26150</name>
</gene>
<protein>
    <submittedName>
        <fullName evidence="1">Uncharacterized protein</fullName>
    </submittedName>
</protein>
<dbReference type="Proteomes" id="UP000305267">
    <property type="component" value="Unassembled WGS sequence"/>
</dbReference>
<evidence type="ECO:0000313" key="2">
    <source>
        <dbReference type="Proteomes" id="UP000305267"/>
    </source>
</evidence>
<name>A0A5C4LC75_9HYPH</name>
<comment type="caution">
    <text evidence="1">The sequence shown here is derived from an EMBL/GenBank/DDBJ whole genome shotgun (WGS) entry which is preliminary data.</text>
</comment>
<proteinExistence type="predicted"/>
<dbReference type="OrthoDB" id="8025156at2"/>
<evidence type="ECO:0000313" key="1">
    <source>
        <dbReference type="EMBL" id="TNC09332.1"/>
    </source>
</evidence>
<dbReference type="EMBL" id="VDDA01000017">
    <property type="protein sequence ID" value="TNC09332.1"/>
    <property type="molecule type" value="Genomic_DNA"/>
</dbReference>
<sequence>MSTIATTAAKKIVLWLCKGEYQSSLIHGVSSWSGSDLKGRAARYGGRYRDSRHSLIDACKGAGLRIVVSAIGERGRMVATILTNEEASRIPVTKTGGDNRIEGHALGQRIDRVKKRLAAEERKRARELALDEAALSLLAA</sequence>
<accession>A0A5C4LC75</accession>
<keyword evidence="2" id="KW-1185">Reference proteome</keyword>